<dbReference type="Proteomes" id="UP001054945">
    <property type="component" value="Unassembled WGS sequence"/>
</dbReference>
<dbReference type="AlphaFoldDB" id="A0AAV4RQZ6"/>
<accession>A0AAV4RQZ6</accession>
<sequence length="83" mass="9062">MAALARLHVTVAFKVPVIFSKGHDPLMCSGAPMVWDQSSSTAERTGKSITLSLAVRSKEVFDKNGHQVSEDPVLNEKAYAFRT</sequence>
<organism evidence="1 2">
    <name type="scientific">Caerostris extrusa</name>
    <name type="common">Bark spider</name>
    <name type="synonym">Caerostris bankana</name>
    <dbReference type="NCBI Taxonomy" id="172846"/>
    <lineage>
        <taxon>Eukaryota</taxon>
        <taxon>Metazoa</taxon>
        <taxon>Ecdysozoa</taxon>
        <taxon>Arthropoda</taxon>
        <taxon>Chelicerata</taxon>
        <taxon>Arachnida</taxon>
        <taxon>Araneae</taxon>
        <taxon>Araneomorphae</taxon>
        <taxon>Entelegynae</taxon>
        <taxon>Araneoidea</taxon>
        <taxon>Araneidae</taxon>
        <taxon>Caerostris</taxon>
    </lineage>
</organism>
<keyword evidence="2" id="KW-1185">Reference proteome</keyword>
<dbReference type="EMBL" id="BPLR01008192">
    <property type="protein sequence ID" value="GIY22766.1"/>
    <property type="molecule type" value="Genomic_DNA"/>
</dbReference>
<name>A0AAV4RQZ6_CAEEX</name>
<protein>
    <submittedName>
        <fullName evidence="1">Uncharacterized protein</fullName>
    </submittedName>
</protein>
<gene>
    <name evidence="1" type="ORF">CEXT_649411</name>
</gene>
<evidence type="ECO:0000313" key="2">
    <source>
        <dbReference type="Proteomes" id="UP001054945"/>
    </source>
</evidence>
<comment type="caution">
    <text evidence="1">The sequence shown here is derived from an EMBL/GenBank/DDBJ whole genome shotgun (WGS) entry which is preliminary data.</text>
</comment>
<reference evidence="1 2" key="1">
    <citation type="submission" date="2021-06" db="EMBL/GenBank/DDBJ databases">
        <title>Caerostris extrusa draft genome.</title>
        <authorList>
            <person name="Kono N."/>
            <person name="Arakawa K."/>
        </authorList>
    </citation>
    <scope>NUCLEOTIDE SEQUENCE [LARGE SCALE GENOMIC DNA]</scope>
</reference>
<evidence type="ECO:0000313" key="1">
    <source>
        <dbReference type="EMBL" id="GIY22766.1"/>
    </source>
</evidence>
<proteinExistence type="predicted"/>